<dbReference type="Pfam" id="PF02080">
    <property type="entry name" value="TrkA_C"/>
    <property type="match status" value="1"/>
</dbReference>
<dbReference type="PANTHER" id="PTHR43833">
    <property type="entry name" value="POTASSIUM CHANNEL PROTEIN 2-RELATED-RELATED"/>
    <property type="match status" value="1"/>
</dbReference>
<dbReference type="PROSITE" id="PS51202">
    <property type="entry name" value="RCK_C"/>
    <property type="match status" value="1"/>
</dbReference>
<dbReference type="GO" id="GO:0008324">
    <property type="term" value="F:monoatomic cation transmembrane transporter activity"/>
    <property type="evidence" value="ECO:0007669"/>
    <property type="project" value="InterPro"/>
</dbReference>
<dbReference type="InterPro" id="IPR006037">
    <property type="entry name" value="RCK_C"/>
</dbReference>
<protein>
    <submittedName>
        <fullName evidence="2">TrkA family potassium uptake protein</fullName>
    </submittedName>
</protein>
<keyword evidence="3" id="KW-1185">Reference proteome</keyword>
<feature type="domain" description="RCK C-terminal" evidence="1">
    <location>
        <begin position="141"/>
        <end position="225"/>
    </location>
</feature>
<dbReference type="GO" id="GO:0006813">
    <property type="term" value="P:potassium ion transport"/>
    <property type="evidence" value="ECO:0007669"/>
    <property type="project" value="InterPro"/>
</dbReference>
<dbReference type="InterPro" id="IPR036721">
    <property type="entry name" value="RCK_C_sf"/>
</dbReference>
<accession>A0AAE3AXE5</accession>
<name>A0AAE3AXE5_9FIRM</name>
<dbReference type="SUPFAM" id="SSF116726">
    <property type="entry name" value="TrkA C-terminal domain-like"/>
    <property type="match status" value="1"/>
</dbReference>
<dbReference type="InterPro" id="IPR036291">
    <property type="entry name" value="NAD(P)-bd_dom_sf"/>
</dbReference>
<dbReference type="Gene3D" id="3.40.50.720">
    <property type="entry name" value="NAD(P)-binding Rossmann-like Domain"/>
    <property type="match status" value="1"/>
</dbReference>
<proteinExistence type="predicted"/>
<dbReference type="InterPro" id="IPR050721">
    <property type="entry name" value="Trk_Ktr_HKT_K-transport"/>
</dbReference>
<evidence type="ECO:0000313" key="3">
    <source>
        <dbReference type="Proteomes" id="UP001199355"/>
    </source>
</evidence>
<dbReference type="AlphaFoldDB" id="A0AAE3AXE5"/>
<dbReference type="Proteomes" id="UP001199355">
    <property type="component" value="Unassembled WGS sequence"/>
</dbReference>
<dbReference type="EMBL" id="JAJEQF010000012">
    <property type="protein sequence ID" value="MCC2167360.1"/>
    <property type="molecule type" value="Genomic_DNA"/>
</dbReference>
<evidence type="ECO:0000313" key="2">
    <source>
        <dbReference type="EMBL" id="MCC2167360.1"/>
    </source>
</evidence>
<comment type="caution">
    <text evidence="2">The sequence shown here is derived from an EMBL/GenBank/DDBJ whole genome shotgun (WGS) entry which is preliminary data.</text>
</comment>
<reference evidence="2 3" key="1">
    <citation type="submission" date="2021-10" db="EMBL/GenBank/DDBJ databases">
        <title>Anaerobic single-cell dispensing facilitates the cultivation of human gut bacteria.</title>
        <authorList>
            <person name="Afrizal A."/>
        </authorList>
    </citation>
    <scope>NUCLEOTIDE SEQUENCE [LARGE SCALE GENOMIC DNA]</scope>
    <source>
        <strain evidence="2 3">CLA-AA-H244</strain>
    </source>
</reference>
<evidence type="ECO:0000259" key="1">
    <source>
        <dbReference type="PROSITE" id="PS51202"/>
    </source>
</evidence>
<dbReference type="RefSeq" id="WP_308728070.1">
    <property type="nucleotide sequence ID" value="NZ_JAJEQF010000012.1"/>
</dbReference>
<organism evidence="2 3">
    <name type="scientific">Gallintestinimicrobium propionicum</name>
    <dbReference type="NCBI Taxonomy" id="2981770"/>
    <lineage>
        <taxon>Bacteria</taxon>
        <taxon>Bacillati</taxon>
        <taxon>Bacillota</taxon>
        <taxon>Clostridia</taxon>
        <taxon>Lachnospirales</taxon>
        <taxon>Lachnospiraceae</taxon>
        <taxon>Gallintestinimicrobium</taxon>
    </lineage>
</organism>
<dbReference type="InterPro" id="IPR003148">
    <property type="entry name" value="RCK_N"/>
</dbReference>
<gene>
    <name evidence="2" type="ORF">LKD45_06570</name>
</gene>
<dbReference type="PANTHER" id="PTHR43833:SF7">
    <property type="entry name" value="KTR SYSTEM POTASSIUM UPTAKE PROTEIN C"/>
    <property type="match status" value="1"/>
</dbReference>
<sequence length="227" mass="25241">MFGKKKKNAIAYGIVGLGRFGEALATELARSGAELLVMDREEERVREMRELTENALVVNTLDKKTLTETGIQNCDIAVVCIGEHMESSILTTLNLVSLGIPTVIAKATSPEHGEILKRLGAQVVYPERDMAIRLATRLSNSRVLDFIQLSEKLNITKLSVPDALVQKSVVELNLRARFGLNIIAIEHNGQVIEHVDPNYRFCPGDILILSGSKESLSRFDRWTDKQE</sequence>
<dbReference type="Pfam" id="PF02254">
    <property type="entry name" value="TrkA_N"/>
    <property type="match status" value="1"/>
</dbReference>
<dbReference type="Gene3D" id="3.30.70.1450">
    <property type="entry name" value="Regulator of K+ conductance, C-terminal domain"/>
    <property type="match status" value="1"/>
</dbReference>
<dbReference type="SUPFAM" id="SSF51735">
    <property type="entry name" value="NAD(P)-binding Rossmann-fold domains"/>
    <property type="match status" value="1"/>
</dbReference>